<keyword evidence="5 11" id="KW-0812">Transmembrane</keyword>
<dbReference type="InterPro" id="IPR000531">
    <property type="entry name" value="Beta-barrel_TonB"/>
</dbReference>
<keyword evidence="10 11" id="KW-0998">Cell outer membrane</keyword>
<evidence type="ECO:0000259" key="16">
    <source>
        <dbReference type="Pfam" id="PF07715"/>
    </source>
</evidence>
<dbReference type="CDD" id="cd01347">
    <property type="entry name" value="ligand_gated_channel"/>
    <property type="match status" value="1"/>
</dbReference>
<dbReference type="Pfam" id="PF07715">
    <property type="entry name" value="Plug"/>
    <property type="match status" value="1"/>
</dbReference>
<comment type="subcellular location">
    <subcellularLocation>
        <location evidence="1 11">Cell outer membrane</location>
        <topology evidence="1 11">Multi-pass membrane protein</topology>
    </subcellularLocation>
</comment>
<sequence length="689" mass="74311">MRLRPLALACLLFPALPALADTPADSVLGEISVTAKGYAADELETPAATLSLTRDELLRRGADNPGEALRGEPGLAVSGDSAQGQNPVIRGLKKESVVLLVDGIRFNSAQPAGAIASFMSLPLAERVEVVKGPASVLYGSGALGGAINVRLPQARFEPGIGLDTALSWDSASRGTRATGVMNAANEDHALMLGASIARIGDYEAPDGRVDDTGYDSDSFIGQYRFRLDAANELRVALQQHTDEDVWYPGSTKNHPHPQVRSTTVHSPKQERLLAEVGYSRKGAGEAPVNLDLRAYRQEMKRQIFSRANGPLGRDISETRVSFTTDGIDARADWLAHPQHLLSFGVNAWRMEASPERLQPTPATNPANPLGRNDPFDDGRIEALGLYLQDDMRFGALNVVAGLRHDSVKGSADAVGNPPVSEGLTRRDRMWSGSLAAIYEVTPLLRPYVNLSRGVRAGEMRERFESSPRGDGYFYVGNPRIEPETATQFELGLKGADGRFDYSVAAYRTRIDDYITGLDISGTPGAAAICGAANAAACKRTVNLGKVTLKGLEAQGRWQFADGHWASAGLSIVRGTNEDLDEPLFQMPADELSLGWEGRVAPAWTLDATLRLVRRQDRVATVFARGLEDETPGFATADLGATWRHGAHSVRVALKNVADKGYHEHLTEGLSGEEIQAPGRSLYVAWNGKF</sequence>
<evidence type="ECO:0000256" key="5">
    <source>
        <dbReference type="ARBA" id="ARBA00022692"/>
    </source>
</evidence>
<feature type="domain" description="TonB-dependent receptor plug" evidence="16">
    <location>
        <begin position="43"/>
        <end position="146"/>
    </location>
</feature>
<evidence type="ECO:0000256" key="14">
    <source>
        <dbReference type="SAM" id="SignalP"/>
    </source>
</evidence>
<dbReference type="PANTHER" id="PTHR30069">
    <property type="entry name" value="TONB-DEPENDENT OUTER MEMBRANE RECEPTOR"/>
    <property type="match status" value="1"/>
</dbReference>
<dbReference type="Gene3D" id="2.170.130.10">
    <property type="entry name" value="TonB-dependent receptor, plug domain"/>
    <property type="match status" value="1"/>
</dbReference>
<gene>
    <name evidence="17" type="ORF">E6O51_18675</name>
</gene>
<keyword evidence="18" id="KW-1185">Reference proteome</keyword>
<keyword evidence="3 11" id="KW-0813">Transport</keyword>
<evidence type="ECO:0000256" key="4">
    <source>
        <dbReference type="ARBA" id="ARBA00022452"/>
    </source>
</evidence>
<dbReference type="GO" id="GO:0009279">
    <property type="term" value="C:cell outer membrane"/>
    <property type="evidence" value="ECO:0007669"/>
    <property type="project" value="UniProtKB-SubCell"/>
</dbReference>
<protein>
    <submittedName>
        <fullName evidence="17">TonB-dependent receptor</fullName>
    </submittedName>
</protein>
<comment type="caution">
    <text evidence="17">The sequence shown here is derived from an EMBL/GenBank/DDBJ whole genome shotgun (WGS) entry which is preliminary data.</text>
</comment>
<organism evidence="17 18">
    <name type="scientific">Pseudothauera rhizosphaerae</name>
    <dbReference type="NCBI Taxonomy" id="2565932"/>
    <lineage>
        <taxon>Bacteria</taxon>
        <taxon>Pseudomonadati</taxon>
        <taxon>Pseudomonadota</taxon>
        <taxon>Betaproteobacteria</taxon>
        <taxon>Rhodocyclales</taxon>
        <taxon>Zoogloeaceae</taxon>
        <taxon>Pseudothauera</taxon>
    </lineage>
</organism>
<evidence type="ECO:0000256" key="9">
    <source>
        <dbReference type="ARBA" id="ARBA00023170"/>
    </source>
</evidence>
<dbReference type="InterPro" id="IPR037066">
    <property type="entry name" value="Plug_dom_sf"/>
</dbReference>
<dbReference type="GO" id="GO:0044718">
    <property type="term" value="P:siderophore transmembrane transport"/>
    <property type="evidence" value="ECO:0007669"/>
    <property type="project" value="TreeGrafter"/>
</dbReference>
<dbReference type="SUPFAM" id="SSF56935">
    <property type="entry name" value="Porins"/>
    <property type="match status" value="1"/>
</dbReference>
<dbReference type="InterPro" id="IPR036942">
    <property type="entry name" value="Beta-barrel_TonB_sf"/>
</dbReference>
<reference evidence="17 18" key="1">
    <citation type="submission" date="2019-04" db="EMBL/GenBank/DDBJ databases">
        <title>Azoarcus rhizosphaerae sp. nov. isolated from rhizosphere of Ficus religiosa.</title>
        <authorList>
            <person name="Lin S.-Y."/>
            <person name="Hameed A."/>
            <person name="Hsu Y.-H."/>
            <person name="Young C.-C."/>
        </authorList>
    </citation>
    <scope>NUCLEOTIDE SEQUENCE [LARGE SCALE GENOMIC DNA]</scope>
    <source>
        <strain evidence="17 18">CC-YHH848</strain>
    </source>
</reference>
<evidence type="ECO:0000313" key="17">
    <source>
        <dbReference type="EMBL" id="THF56859.1"/>
    </source>
</evidence>
<proteinExistence type="inferred from homology"/>
<feature type="domain" description="TonB-dependent receptor-like beta-barrel" evidence="15">
    <location>
        <begin position="208"/>
        <end position="656"/>
    </location>
</feature>
<dbReference type="GO" id="GO:0015344">
    <property type="term" value="F:siderophore uptake transmembrane transporter activity"/>
    <property type="evidence" value="ECO:0007669"/>
    <property type="project" value="TreeGrafter"/>
</dbReference>
<dbReference type="AlphaFoldDB" id="A0A4S4ACZ8"/>
<evidence type="ECO:0000256" key="10">
    <source>
        <dbReference type="ARBA" id="ARBA00023237"/>
    </source>
</evidence>
<evidence type="ECO:0000256" key="1">
    <source>
        <dbReference type="ARBA" id="ARBA00004571"/>
    </source>
</evidence>
<dbReference type="RefSeq" id="WP_136386530.1">
    <property type="nucleotide sequence ID" value="NZ_SSOD01000019.1"/>
</dbReference>
<evidence type="ECO:0000259" key="15">
    <source>
        <dbReference type="Pfam" id="PF00593"/>
    </source>
</evidence>
<evidence type="ECO:0000256" key="3">
    <source>
        <dbReference type="ARBA" id="ARBA00022448"/>
    </source>
</evidence>
<evidence type="ECO:0000256" key="6">
    <source>
        <dbReference type="ARBA" id="ARBA00022729"/>
    </source>
</evidence>
<comment type="similarity">
    <text evidence="2 11 12">Belongs to the TonB-dependent receptor family.</text>
</comment>
<evidence type="ECO:0000256" key="7">
    <source>
        <dbReference type="ARBA" id="ARBA00023077"/>
    </source>
</evidence>
<evidence type="ECO:0000256" key="8">
    <source>
        <dbReference type="ARBA" id="ARBA00023136"/>
    </source>
</evidence>
<dbReference type="PANTHER" id="PTHR30069:SF29">
    <property type="entry name" value="HEMOGLOBIN AND HEMOGLOBIN-HAPTOGLOBIN-BINDING PROTEIN 1-RELATED"/>
    <property type="match status" value="1"/>
</dbReference>
<keyword evidence="7 12" id="KW-0798">TonB box</keyword>
<keyword evidence="9 17" id="KW-0675">Receptor</keyword>
<dbReference type="InterPro" id="IPR039426">
    <property type="entry name" value="TonB-dep_rcpt-like"/>
</dbReference>
<name>A0A4S4ACZ8_9RHOO</name>
<evidence type="ECO:0000256" key="12">
    <source>
        <dbReference type="RuleBase" id="RU003357"/>
    </source>
</evidence>
<feature type="chain" id="PRO_5020745601" evidence="14">
    <location>
        <begin position="21"/>
        <end position="689"/>
    </location>
</feature>
<dbReference type="PROSITE" id="PS52016">
    <property type="entry name" value="TONB_DEPENDENT_REC_3"/>
    <property type="match status" value="1"/>
</dbReference>
<evidence type="ECO:0000256" key="11">
    <source>
        <dbReference type="PROSITE-ProRule" id="PRU01360"/>
    </source>
</evidence>
<keyword evidence="6 14" id="KW-0732">Signal</keyword>
<dbReference type="Gene3D" id="2.40.170.20">
    <property type="entry name" value="TonB-dependent receptor, beta-barrel domain"/>
    <property type="match status" value="1"/>
</dbReference>
<keyword evidence="8 11" id="KW-0472">Membrane</keyword>
<dbReference type="InterPro" id="IPR012910">
    <property type="entry name" value="Plug_dom"/>
</dbReference>
<feature type="region of interest" description="Disordered" evidence="13">
    <location>
        <begin position="62"/>
        <end position="84"/>
    </location>
</feature>
<feature type="signal peptide" evidence="14">
    <location>
        <begin position="1"/>
        <end position="20"/>
    </location>
</feature>
<keyword evidence="4 11" id="KW-1134">Transmembrane beta strand</keyword>
<evidence type="ECO:0000313" key="18">
    <source>
        <dbReference type="Proteomes" id="UP000307956"/>
    </source>
</evidence>
<dbReference type="OrthoDB" id="127311at2"/>
<dbReference type="EMBL" id="SSOD01000019">
    <property type="protein sequence ID" value="THF56859.1"/>
    <property type="molecule type" value="Genomic_DNA"/>
</dbReference>
<evidence type="ECO:0000256" key="13">
    <source>
        <dbReference type="SAM" id="MobiDB-lite"/>
    </source>
</evidence>
<evidence type="ECO:0000256" key="2">
    <source>
        <dbReference type="ARBA" id="ARBA00009810"/>
    </source>
</evidence>
<dbReference type="Pfam" id="PF00593">
    <property type="entry name" value="TonB_dep_Rec_b-barrel"/>
    <property type="match status" value="1"/>
</dbReference>
<dbReference type="Proteomes" id="UP000307956">
    <property type="component" value="Unassembled WGS sequence"/>
</dbReference>
<accession>A0A4S4ACZ8</accession>